<dbReference type="EC" id="2.7.7.61" evidence="1"/>
<evidence type="ECO:0000256" key="2">
    <source>
        <dbReference type="ARBA" id="ARBA00022679"/>
    </source>
</evidence>
<dbReference type="AlphaFoldDB" id="A0A4U9QWL5"/>
<sequence>MWRRLSLVIPHIRIMYSAEDVLNAREYRVSFQEDLIEEYKETLVVMRVNYPGIEKDNRLTRDIIGIMKEEVYKIFQADILFSKEDFTAEGPLVFWVIKGDSLKIKKTTVDIEETHILGRTLDIDVYNALGNSLSRSDIGYDKRVCFLCNEYAHLCVRSKKHNIKSIIDFIENRYEKYINMEKVHDDK</sequence>
<dbReference type="GO" id="GO:0051191">
    <property type="term" value="P:prosthetic group biosynthetic process"/>
    <property type="evidence" value="ECO:0007669"/>
    <property type="project" value="InterPro"/>
</dbReference>
<evidence type="ECO:0000313" key="5">
    <source>
        <dbReference type="EMBL" id="VTQ83065.1"/>
    </source>
</evidence>
<evidence type="ECO:0000256" key="4">
    <source>
        <dbReference type="ARBA" id="ARBA00048574"/>
    </source>
</evidence>
<protein>
    <recommendedName>
        <fullName evidence="1">citrate lyase holo-[acyl-carrier protein] synthase</fullName>
        <ecNumber evidence="1">2.7.7.61</ecNumber>
    </recommendedName>
</protein>
<reference evidence="5 6" key="1">
    <citation type="submission" date="2019-05" db="EMBL/GenBank/DDBJ databases">
        <authorList>
            <consortium name="Pathogen Informatics"/>
        </authorList>
    </citation>
    <scope>NUCLEOTIDE SEQUENCE [LARGE SCALE GENOMIC DNA]</scope>
    <source>
        <strain evidence="5 6">NCTC503</strain>
    </source>
</reference>
<keyword evidence="6" id="KW-1185">Reference proteome</keyword>
<dbReference type="EMBL" id="LR590481">
    <property type="protein sequence ID" value="VTQ83065.1"/>
    <property type="molecule type" value="Genomic_DNA"/>
</dbReference>
<accession>A0A4U9QWL5</accession>
<name>A0A4U9QWL5_HATHI</name>
<gene>
    <name evidence="5" type="primary">citX</name>
    <name evidence="5" type="ORF">NCTC503_00283</name>
</gene>
<dbReference type="RefSeq" id="WP_138209105.1">
    <property type="nucleotide sequence ID" value="NZ_CBCRUQ010000010.1"/>
</dbReference>
<keyword evidence="3" id="KW-0548">Nucleotidyltransferase</keyword>
<dbReference type="GO" id="GO:0050519">
    <property type="term" value="F:holo-citrate lyase synthase activity"/>
    <property type="evidence" value="ECO:0007669"/>
    <property type="project" value="UniProtKB-EC"/>
</dbReference>
<dbReference type="Pfam" id="PF03802">
    <property type="entry name" value="CitX"/>
    <property type="match status" value="1"/>
</dbReference>
<dbReference type="NCBIfam" id="TIGR03124">
    <property type="entry name" value="citrate_citX"/>
    <property type="match status" value="1"/>
</dbReference>
<evidence type="ECO:0000313" key="6">
    <source>
        <dbReference type="Proteomes" id="UP000308489"/>
    </source>
</evidence>
<evidence type="ECO:0000256" key="1">
    <source>
        <dbReference type="ARBA" id="ARBA00012524"/>
    </source>
</evidence>
<comment type="catalytic activity">
    <reaction evidence="4">
        <text>apo-[citrate lyase ACP] + 2'-(5''-triphospho-alpha-D-ribosyl)-3'-dephospho-CoA = holo-[citrate lyase ACP] + diphosphate</text>
        <dbReference type="Rhea" id="RHEA:16333"/>
        <dbReference type="Rhea" id="RHEA-COMP:10157"/>
        <dbReference type="Rhea" id="RHEA-COMP:10158"/>
        <dbReference type="ChEBI" id="CHEBI:29999"/>
        <dbReference type="ChEBI" id="CHEBI:33019"/>
        <dbReference type="ChEBI" id="CHEBI:61378"/>
        <dbReference type="ChEBI" id="CHEBI:82683"/>
        <dbReference type="EC" id="2.7.7.61"/>
    </reaction>
</comment>
<evidence type="ECO:0000256" key="3">
    <source>
        <dbReference type="ARBA" id="ARBA00022695"/>
    </source>
</evidence>
<dbReference type="KEGG" id="hhw:NCTC503_00283"/>
<dbReference type="InterPro" id="IPR005551">
    <property type="entry name" value="CitX"/>
</dbReference>
<proteinExistence type="predicted"/>
<organism evidence="5 6">
    <name type="scientific">Hathewaya histolytica</name>
    <name type="common">Clostridium histolyticum</name>
    <dbReference type="NCBI Taxonomy" id="1498"/>
    <lineage>
        <taxon>Bacteria</taxon>
        <taxon>Bacillati</taxon>
        <taxon>Bacillota</taxon>
        <taxon>Clostridia</taxon>
        <taxon>Eubacteriales</taxon>
        <taxon>Clostridiaceae</taxon>
        <taxon>Hathewaya</taxon>
    </lineage>
</organism>
<keyword evidence="2" id="KW-0808">Transferase</keyword>
<dbReference type="OrthoDB" id="3196716at2"/>
<dbReference type="Proteomes" id="UP000308489">
    <property type="component" value="Chromosome 1"/>
</dbReference>